<feature type="non-terminal residue" evidence="1">
    <location>
        <position position="258"/>
    </location>
</feature>
<comment type="caution">
    <text evidence="1">The sequence shown here is derived from an EMBL/GenBank/DDBJ whole genome shotgun (WGS) entry which is preliminary data.</text>
</comment>
<proteinExistence type="predicted"/>
<evidence type="ECO:0000313" key="1">
    <source>
        <dbReference type="EMBL" id="RRA89311.1"/>
    </source>
</evidence>
<evidence type="ECO:0000313" key="2">
    <source>
        <dbReference type="Proteomes" id="UP000268372"/>
    </source>
</evidence>
<organism evidence="1 2">
    <name type="scientific">Paenimyroides viscosum</name>
    <dbReference type="NCBI Taxonomy" id="2488729"/>
    <lineage>
        <taxon>Bacteria</taxon>
        <taxon>Pseudomonadati</taxon>
        <taxon>Bacteroidota</taxon>
        <taxon>Flavobacteriia</taxon>
        <taxon>Flavobacteriales</taxon>
        <taxon>Flavobacteriaceae</taxon>
        <taxon>Paenimyroides</taxon>
    </lineage>
</organism>
<dbReference type="RefSeq" id="WP_148090584.1">
    <property type="nucleotide sequence ID" value="NZ_RQTJ01000060.1"/>
</dbReference>
<protein>
    <recommendedName>
        <fullName evidence="3">LamG domain-containing protein</fullName>
    </recommendedName>
</protein>
<evidence type="ECO:0008006" key="3">
    <source>
        <dbReference type="Google" id="ProtNLM"/>
    </source>
</evidence>
<dbReference type="EMBL" id="RQTJ01000060">
    <property type="protein sequence ID" value="RRA89311.1"/>
    <property type="molecule type" value="Genomic_DNA"/>
</dbReference>
<dbReference type="Proteomes" id="UP000268372">
    <property type="component" value="Unassembled WGS sequence"/>
</dbReference>
<reference evidence="1 2" key="1">
    <citation type="submission" date="2018-11" db="EMBL/GenBank/DDBJ databases">
        <title>Flavobacterium sp. nov., YIM 102796 draft genome.</title>
        <authorList>
            <person name="Li G."/>
            <person name="Jiang Y."/>
        </authorList>
    </citation>
    <scope>NUCLEOTIDE SEQUENCE [LARGE SCALE GENOMIC DNA]</scope>
    <source>
        <strain evidence="1 2">YIM 102796</strain>
    </source>
</reference>
<gene>
    <name evidence="1" type="ORF">EG242_14445</name>
</gene>
<sequence length="258" mass="28893">MTDTMQKLLTLLVFLTVVPVNAQVLWSENFDGYNTGTFTTGQGGWDIRTDGSDVRIIAEPGRGNVFAWGWNQFPVPTIYSLAECEKKGIAALWNTRTMGNNVLKLEFEFYSKDFTGSPGEEFRSGLGFSILNGSIVSSFSCMINANESYITATTYPKLYYKTAYNHTWIKVEMYIEYNASTNTSSVYTYVPSLNYLAVYERSGFNFLSSDVLKIGANVQHCKQAFIGALMKYDNFKLSAIPTRPAHVGVNEQLTAKFT</sequence>
<dbReference type="OrthoDB" id="1288696at2"/>
<name>A0A3P1AJW9_9FLAO</name>
<keyword evidence="2" id="KW-1185">Reference proteome</keyword>
<accession>A0A3P1AJW9</accession>
<dbReference type="AlphaFoldDB" id="A0A3P1AJW9"/>